<dbReference type="CDD" id="cd05797">
    <property type="entry name" value="Ribosomal_L10"/>
    <property type="match status" value="1"/>
</dbReference>
<evidence type="ECO:0000256" key="1">
    <source>
        <dbReference type="ARBA" id="ARBA00008889"/>
    </source>
</evidence>
<accession>A0A9D1I2N5</accession>
<organism evidence="6 7">
    <name type="scientific">Candidatus Fimisoma avicola</name>
    <dbReference type="NCBI Taxonomy" id="2840826"/>
    <lineage>
        <taxon>Bacteria</taxon>
        <taxon>Bacillati</taxon>
        <taxon>Bacillota</taxon>
        <taxon>Clostridia</taxon>
        <taxon>Eubacteriales</taxon>
        <taxon>Candidatus Fimisoma</taxon>
    </lineage>
</organism>
<dbReference type="Gene3D" id="6.10.250.290">
    <property type="match status" value="1"/>
</dbReference>
<comment type="caution">
    <text evidence="6">The sequence shown here is derived from an EMBL/GenBank/DDBJ whole genome shotgun (WGS) entry which is preliminary data.</text>
</comment>
<dbReference type="Gene3D" id="3.30.70.1730">
    <property type="match status" value="1"/>
</dbReference>
<dbReference type="NCBIfam" id="NF000955">
    <property type="entry name" value="PRK00099.1-1"/>
    <property type="match status" value="1"/>
</dbReference>
<dbReference type="InterPro" id="IPR043141">
    <property type="entry name" value="Ribosomal_uL10-like_sf"/>
</dbReference>
<evidence type="ECO:0000256" key="2">
    <source>
        <dbReference type="ARBA" id="ARBA00022980"/>
    </source>
</evidence>
<dbReference type="PANTHER" id="PTHR11560">
    <property type="entry name" value="39S RIBOSOMAL PROTEIN L10, MITOCHONDRIAL"/>
    <property type="match status" value="1"/>
</dbReference>
<dbReference type="GO" id="GO:0006412">
    <property type="term" value="P:translation"/>
    <property type="evidence" value="ECO:0007669"/>
    <property type="project" value="UniProtKB-UniRule"/>
</dbReference>
<keyword evidence="2 5" id="KW-0689">Ribosomal protein</keyword>
<evidence type="ECO:0000256" key="4">
    <source>
        <dbReference type="ARBA" id="ARBA00035202"/>
    </source>
</evidence>
<dbReference type="InterPro" id="IPR002363">
    <property type="entry name" value="Ribosomal_uL10_CS_bac"/>
</dbReference>
<proteinExistence type="inferred from homology"/>
<comment type="similarity">
    <text evidence="1 5">Belongs to the universal ribosomal protein uL10 family.</text>
</comment>
<gene>
    <name evidence="5" type="primary">rplJ</name>
    <name evidence="6" type="ORF">IAD16_01625</name>
</gene>
<evidence type="ECO:0000256" key="5">
    <source>
        <dbReference type="HAMAP-Rule" id="MF_00362"/>
    </source>
</evidence>
<dbReference type="GO" id="GO:0003735">
    <property type="term" value="F:structural constituent of ribosome"/>
    <property type="evidence" value="ECO:0007669"/>
    <property type="project" value="InterPro"/>
</dbReference>
<evidence type="ECO:0000256" key="3">
    <source>
        <dbReference type="ARBA" id="ARBA00023274"/>
    </source>
</evidence>
<dbReference type="InterPro" id="IPR047865">
    <property type="entry name" value="Ribosomal_uL10_bac_type"/>
</dbReference>
<dbReference type="InterPro" id="IPR022973">
    <property type="entry name" value="Ribosomal_uL10_bac"/>
</dbReference>
<comment type="function">
    <text evidence="5">Forms part of the ribosomal stalk, playing a central role in the interaction of the ribosome with GTP-bound translation factors.</text>
</comment>
<sequence length="166" mass="18004">MEAQKAKQAIIDEIKEKLDGAQSAVVIDYMGISVAEADAMRKKLREANVDYTVYKNTLMKRAIEGTEFAGLAEVLEGPSAIAISKEDATAPARVLNEVIKEYKKMEFKAGVVEGNFFDKDGIQTIADIPSRDVLIAKFMGSIQSPVSKAVRTFQAIADAKAESAEA</sequence>
<dbReference type="HAMAP" id="MF_00362">
    <property type="entry name" value="Ribosomal_uL10"/>
    <property type="match status" value="1"/>
</dbReference>
<dbReference type="SUPFAM" id="SSF160369">
    <property type="entry name" value="Ribosomal protein L10-like"/>
    <property type="match status" value="1"/>
</dbReference>
<dbReference type="InterPro" id="IPR001790">
    <property type="entry name" value="Ribosomal_uL10"/>
</dbReference>
<dbReference type="AlphaFoldDB" id="A0A9D1I2N5"/>
<dbReference type="PROSITE" id="PS01109">
    <property type="entry name" value="RIBOSOMAL_L10"/>
    <property type="match status" value="1"/>
</dbReference>
<dbReference type="Proteomes" id="UP000824091">
    <property type="component" value="Unassembled WGS sequence"/>
</dbReference>
<keyword evidence="3 5" id="KW-0687">Ribonucleoprotein</keyword>
<evidence type="ECO:0000313" key="7">
    <source>
        <dbReference type="Proteomes" id="UP000824091"/>
    </source>
</evidence>
<reference evidence="6" key="2">
    <citation type="journal article" date="2021" name="PeerJ">
        <title>Extensive microbial diversity within the chicken gut microbiome revealed by metagenomics and culture.</title>
        <authorList>
            <person name="Gilroy R."/>
            <person name="Ravi A."/>
            <person name="Getino M."/>
            <person name="Pursley I."/>
            <person name="Horton D.L."/>
            <person name="Alikhan N.F."/>
            <person name="Baker D."/>
            <person name="Gharbi K."/>
            <person name="Hall N."/>
            <person name="Watson M."/>
            <person name="Adriaenssens E.M."/>
            <person name="Foster-Nyarko E."/>
            <person name="Jarju S."/>
            <person name="Secka A."/>
            <person name="Antonio M."/>
            <person name="Oren A."/>
            <person name="Chaudhuri R.R."/>
            <person name="La Ragione R."/>
            <person name="Hildebrand F."/>
            <person name="Pallen M.J."/>
        </authorList>
    </citation>
    <scope>NUCLEOTIDE SEQUENCE</scope>
    <source>
        <strain evidence="6">11300</strain>
    </source>
</reference>
<dbReference type="GO" id="GO:0070180">
    <property type="term" value="F:large ribosomal subunit rRNA binding"/>
    <property type="evidence" value="ECO:0007669"/>
    <property type="project" value="UniProtKB-UniRule"/>
</dbReference>
<dbReference type="Pfam" id="PF00466">
    <property type="entry name" value="Ribosomal_L10"/>
    <property type="match status" value="1"/>
</dbReference>
<comment type="subunit">
    <text evidence="5">Part of the ribosomal stalk of the 50S ribosomal subunit. The N-terminus interacts with L11 and the large rRNA to form the base of the stalk. The C-terminus forms an elongated spine to which L12 dimers bind in a sequential fashion forming a multimeric L10(L12)X complex.</text>
</comment>
<keyword evidence="5" id="KW-0699">rRNA-binding</keyword>
<dbReference type="GO" id="GO:0015934">
    <property type="term" value="C:large ribosomal subunit"/>
    <property type="evidence" value="ECO:0007669"/>
    <property type="project" value="InterPro"/>
</dbReference>
<dbReference type="EMBL" id="DVMO01000025">
    <property type="protein sequence ID" value="HIU27064.1"/>
    <property type="molecule type" value="Genomic_DNA"/>
</dbReference>
<protein>
    <recommendedName>
        <fullName evidence="4 5">Large ribosomal subunit protein uL10</fullName>
    </recommendedName>
</protein>
<keyword evidence="5" id="KW-0694">RNA-binding</keyword>
<evidence type="ECO:0000313" key="6">
    <source>
        <dbReference type="EMBL" id="HIU27064.1"/>
    </source>
</evidence>
<reference evidence="6" key="1">
    <citation type="submission" date="2020-10" db="EMBL/GenBank/DDBJ databases">
        <authorList>
            <person name="Gilroy R."/>
        </authorList>
    </citation>
    <scope>NUCLEOTIDE SEQUENCE</scope>
    <source>
        <strain evidence="6">11300</strain>
    </source>
</reference>
<name>A0A9D1I2N5_9FIRM</name>